<feature type="compositionally biased region" description="Pro residues" evidence="1">
    <location>
        <begin position="411"/>
        <end position="442"/>
    </location>
</feature>
<keyword evidence="3" id="KW-1185">Reference proteome</keyword>
<dbReference type="AlphaFoldDB" id="A0A2X0KSD5"/>
<organism evidence="2 3">
    <name type="scientific">Microbotryum saponariae</name>
    <dbReference type="NCBI Taxonomy" id="289078"/>
    <lineage>
        <taxon>Eukaryota</taxon>
        <taxon>Fungi</taxon>
        <taxon>Dikarya</taxon>
        <taxon>Basidiomycota</taxon>
        <taxon>Pucciniomycotina</taxon>
        <taxon>Microbotryomycetes</taxon>
        <taxon>Microbotryales</taxon>
        <taxon>Microbotryaceae</taxon>
        <taxon>Microbotryum</taxon>
    </lineage>
</organism>
<evidence type="ECO:0000256" key="1">
    <source>
        <dbReference type="SAM" id="MobiDB-lite"/>
    </source>
</evidence>
<sequence>MPIIYKRSESPEFDLSDPKYHSASSSKHVLALDVDELDLLPPVAVVSTGSNATTKNHDHQRQRASSSSSAPRSTPAKRNLSQAPPPKRLRVQEGHISYDRASTSTSRGPINASQHHAPSDHPRRQAAQPRPASRAPPPKTTTTTVCKRSRPAPPPSPFSRQVTSDEPPFGKQQHGAPTRPQPGMPTPSTSPPPRDYPFQRTVKQPYQTNRQQPRPRSSPSVERAPVVQDLPSPDHPLRPRRAIHPPDREMKLPIGPSNPRQDRQDLQRITFMNQGIAKANASPSVDEVFPPRRAVEKQARPPTDDLPRSDQNSTTQHPRRNPKPAPRTSSEIERSAPGPPRKEGLMRPASVRKAQERRTTVVVSEDRPTPPRPARSLSRDQPQDDLIEQRGYPCRRTDPAPLPRRSLDTQAPPPPPRPPPQPQSPASPPPRPSNPSPSPKPFPKLQFPNVETFLANLPLPLAHLTPTVAAFGCSSQADLLALSARSEGGAKARRVMMDELERRGDLTPWQRIVVEAELEVLGERAADR</sequence>
<feature type="region of interest" description="Disordered" evidence="1">
    <location>
        <begin position="48"/>
        <end position="446"/>
    </location>
</feature>
<proteinExistence type="predicted"/>
<evidence type="ECO:0000313" key="3">
    <source>
        <dbReference type="Proteomes" id="UP000249723"/>
    </source>
</evidence>
<reference evidence="3" key="1">
    <citation type="submission" date="2016-10" db="EMBL/GenBank/DDBJ databases">
        <authorList>
            <person name="Jeantristanb JTB J.-T."/>
            <person name="Ricardo R."/>
        </authorList>
    </citation>
    <scope>NUCLEOTIDE SEQUENCE [LARGE SCALE GENOMIC DNA]</scope>
</reference>
<feature type="compositionally biased region" description="Basic and acidic residues" evidence="1">
    <location>
        <begin position="330"/>
        <end position="345"/>
    </location>
</feature>
<dbReference type="Proteomes" id="UP000249723">
    <property type="component" value="Unassembled WGS sequence"/>
</dbReference>
<feature type="compositionally biased region" description="Basic and acidic residues" evidence="1">
    <location>
        <begin position="1"/>
        <end position="20"/>
    </location>
</feature>
<gene>
    <name evidence="2" type="ORF">BZ3500_MVSOF-1268-A1-R1_CHR1-3G01774</name>
</gene>
<protein>
    <submittedName>
        <fullName evidence="2">BZ3500_MvSof-1268-A1-R1_Chr1-3g01774 protein</fullName>
    </submittedName>
</protein>
<name>A0A2X0KSD5_9BASI</name>
<evidence type="ECO:0000313" key="2">
    <source>
        <dbReference type="EMBL" id="SCZ90097.1"/>
    </source>
</evidence>
<feature type="region of interest" description="Disordered" evidence="1">
    <location>
        <begin position="1"/>
        <end position="26"/>
    </location>
</feature>
<feature type="compositionally biased region" description="Basic and acidic residues" evidence="1">
    <location>
        <begin position="353"/>
        <end position="369"/>
    </location>
</feature>
<feature type="compositionally biased region" description="Polar residues" evidence="1">
    <location>
        <begin position="100"/>
        <end position="116"/>
    </location>
</feature>
<accession>A0A2X0KSD5</accession>
<dbReference type="EMBL" id="FMWP01000014">
    <property type="protein sequence ID" value="SCZ90097.1"/>
    <property type="molecule type" value="Genomic_DNA"/>
</dbReference>
<feature type="compositionally biased region" description="Low complexity" evidence="1">
    <location>
        <begin position="63"/>
        <end position="76"/>
    </location>
</feature>
<feature type="compositionally biased region" description="Basic and acidic residues" evidence="1">
    <location>
        <begin position="289"/>
        <end position="308"/>
    </location>
</feature>
<dbReference type="OrthoDB" id="2537989at2759"/>
<feature type="compositionally biased region" description="Polar residues" evidence="1">
    <location>
        <begin position="201"/>
        <end position="220"/>
    </location>
</feature>
<feature type="compositionally biased region" description="Pro residues" evidence="1">
    <location>
        <begin position="179"/>
        <end position="195"/>
    </location>
</feature>